<dbReference type="Proteomes" id="UP000838756">
    <property type="component" value="Unassembled WGS sequence"/>
</dbReference>
<dbReference type="AlphaFoldDB" id="A0A8S4RJ56"/>
<accession>A0A8S4RJ56</accession>
<name>A0A8S4RJ56_9NEOP</name>
<reference evidence="2" key="1">
    <citation type="submission" date="2022-03" db="EMBL/GenBank/DDBJ databases">
        <authorList>
            <person name="Lindestad O."/>
        </authorList>
    </citation>
    <scope>NUCLEOTIDE SEQUENCE</scope>
</reference>
<proteinExistence type="predicted"/>
<dbReference type="EMBL" id="CAKXAJ010025157">
    <property type="protein sequence ID" value="CAH2235762.1"/>
    <property type="molecule type" value="Genomic_DNA"/>
</dbReference>
<evidence type="ECO:0000313" key="3">
    <source>
        <dbReference type="Proteomes" id="UP000838756"/>
    </source>
</evidence>
<keyword evidence="3" id="KW-1185">Reference proteome</keyword>
<protein>
    <submittedName>
        <fullName evidence="2">Jg7620 protein</fullName>
    </submittedName>
</protein>
<evidence type="ECO:0000313" key="2">
    <source>
        <dbReference type="EMBL" id="CAH2235762.1"/>
    </source>
</evidence>
<gene>
    <name evidence="2" type="primary">jg7620</name>
    <name evidence="2" type="ORF">PAEG_LOCUS13373</name>
</gene>
<organism evidence="2 3">
    <name type="scientific">Pararge aegeria aegeria</name>
    <dbReference type="NCBI Taxonomy" id="348720"/>
    <lineage>
        <taxon>Eukaryota</taxon>
        <taxon>Metazoa</taxon>
        <taxon>Ecdysozoa</taxon>
        <taxon>Arthropoda</taxon>
        <taxon>Hexapoda</taxon>
        <taxon>Insecta</taxon>
        <taxon>Pterygota</taxon>
        <taxon>Neoptera</taxon>
        <taxon>Endopterygota</taxon>
        <taxon>Lepidoptera</taxon>
        <taxon>Glossata</taxon>
        <taxon>Ditrysia</taxon>
        <taxon>Papilionoidea</taxon>
        <taxon>Nymphalidae</taxon>
        <taxon>Satyrinae</taxon>
        <taxon>Satyrini</taxon>
        <taxon>Parargina</taxon>
        <taxon>Pararge</taxon>
    </lineage>
</organism>
<evidence type="ECO:0000256" key="1">
    <source>
        <dbReference type="SAM" id="MobiDB-lite"/>
    </source>
</evidence>
<feature type="region of interest" description="Disordered" evidence="1">
    <location>
        <begin position="1"/>
        <end position="45"/>
    </location>
</feature>
<comment type="caution">
    <text evidence="2">The sequence shown here is derived from an EMBL/GenBank/DDBJ whole genome shotgun (WGS) entry which is preliminary data.</text>
</comment>
<feature type="compositionally biased region" description="Basic residues" evidence="1">
    <location>
        <begin position="1"/>
        <end position="13"/>
    </location>
</feature>
<sequence>MRRAASLRARRVAGNKTDLEQENGIVPRDHHHHLNQSTSTAGHRSFGGVPQYTVLGRLPPAAPSYSPDVICPPRWGLTYAAFTWVAIPVL</sequence>